<gene>
    <name evidence="2" type="ORF">Q73A0000_11195</name>
</gene>
<dbReference type="KEGG" id="kfa:Q73A0000_11195"/>
<dbReference type="RefSeq" id="WP_193811046.1">
    <property type="nucleotide sequence ID" value="NZ_CP040442.1"/>
</dbReference>
<proteinExistence type="predicted"/>
<dbReference type="Pfam" id="PF13712">
    <property type="entry name" value="Glyco_tranf_2_5"/>
    <property type="match status" value="1"/>
</dbReference>
<accession>A0A7M2Y9Q6</accession>
<dbReference type="EMBL" id="CP040442">
    <property type="protein sequence ID" value="QOW10881.1"/>
    <property type="molecule type" value="Genomic_DNA"/>
</dbReference>
<dbReference type="InterPro" id="IPR059123">
    <property type="entry name" value="StrF_dom"/>
</dbReference>
<feature type="domain" description="Streptomycin biosynthesis protein StrF" evidence="1">
    <location>
        <begin position="4"/>
        <end position="179"/>
    </location>
</feature>
<dbReference type="AlphaFoldDB" id="A0A7M2Y9Q6"/>
<dbReference type="SUPFAM" id="SSF53448">
    <property type="entry name" value="Nucleotide-diphospho-sugar transferases"/>
    <property type="match status" value="1"/>
</dbReference>
<dbReference type="InterPro" id="IPR029044">
    <property type="entry name" value="Nucleotide-diphossugar_trans"/>
</dbReference>
<dbReference type="Proteomes" id="UP000594195">
    <property type="component" value="Chromosome"/>
</dbReference>
<organism evidence="2 3">
    <name type="scientific">Kaistella flava</name>
    <name type="common">ex Peng et al. 2021</name>
    <dbReference type="NCBI Taxonomy" id="2038776"/>
    <lineage>
        <taxon>Bacteria</taxon>
        <taxon>Pseudomonadati</taxon>
        <taxon>Bacteroidota</taxon>
        <taxon>Flavobacteriia</taxon>
        <taxon>Flavobacteriales</taxon>
        <taxon>Weeksellaceae</taxon>
        <taxon>Chryseobacterium group</taxon>
        <taxon>Kaistella</taxon>
    </lineage>
</organism>
<name>A0A7M2Y9Q6_9FLAO</name>
<evidence type="ECO:0000313" key="3">
    <source>
        <dbReference type="Proteomes" id="UP000594195"/>
    </source>
</evidence>
<dbReference type="Gene3D" id="3.90.550.10">
    <property type="entry name" value="Spore Coat Polysaccharide Biosynthesis Protein SpsA, Chain A"/>
    <property type="match status" value="1"/>
</dbReference>
<sequence length="270" mass="32167">MLSIIISSYQEKYFSTLQKNIAETIGIDYEIVKIENPNLMGICEAYNHGAKKAKYENLLFIHEDVEFITQNWGDLLIQFLNRPNWGIIGLAGCKYVPNVPFAWWDKFENSFRNLHQFNKNTEVRNYNISEYKEVLAIDGVFLACRKKIHQEFPFNENIKGFHGYDLDFSVRVAEKYSNLLAHNIKLKHFSEGNPNKEWWDDILKNRKLFKAPSKQKIDKKTELYFYRKLEERLNLNHSKHKKKILLRYNDPRFIGFKISLKNIFNLIFND</sequence>
<reference evidence="2 3" key="1">
    <citation type="submission" date="2019-05" db="EMBL/GenBank/DDBJ databases">
        <title>Chryseobacterium sp. isolated from King George Island, maritime Antarctica.</title>
        <authorList>
            <person name="Peng X."/>
        </authorList>
    </citation>
    <scope>NUCLEOTIDE SEQUENCE [LARGE SCALE GENOMIC DNA]</scope>
    <source>
        <strain evidence="2 3">7-3A</strain>
    </source>
</reference>
<evidence type="ECO:0000313" key="2">
    <source>
        <dbReference type="EMBL" id="QOW10881.1"/>
    </source>
</evidence>
<keyword evidence="3" id="KW-1185">Reference proteome</keyword>
<evidence type="ECO:0000259" key="1">
    <source>
        <dbReference type="Pfam" id="PF13712"/>
    </source>
</evidence>
<protein>
    <recommendedName>
        <fullName evidence="1">Streptomycin biosynthesis protein StrF domain-containing protein</fullName>
    </recommendedName>
</protein>